<accession>A0AB38D0S9</accession>
<dbReference type="RefSeq" id="WP_074292940.1">
    <property type="nucleotide sequence ID" value="NZ_FSFF01000001.1"/>
</dbReference>
<name>A0AB38D0S9_9MYCO</name>
<dbReference type="EMBL" id="FSHM01000004">
    <property type="protein sequence ID" value="SIB18891.1"/>
    <property type="molecule type" value="Genomic_DNA"/>
</dbReference>
<evidence type="ECO:0000313" key="1">
    <source>
        <dbReference type="EMBL" id="SIB18891.1"/>
    </source>
</evidence>
<organism evidence="1 2">
    <name type="scientific">Mycobacteroides abscessus subsp. abscessus</name>
    <dbReference type="NCBI Taxonomy" id="1185650"/>
    <lineage>
        <taxon>Bacteria</taxon>
        <taxon>Bacillati</taxon>
        <taxon>Actinomycetota</taxon>
        <taxon>Actinomycetes</taxon>
        <taxon>Mycobacteriales</taxon>
        <taxon>Mycobacteriaceae</taxon>
        <taxon>Mycobacteroides</taxon>
        <taxon>Mycobacteroides abscessus</taxon>
    </lineage>
</organism>
<protein>
    <submittedName>
        <fullName evidence="1">Uncharacterized protein</fullName>
    </submittedName>
</protein>
<comment type="caution">
    <text evidence="1">The sequence shown here is derived from an EMBL/GenBank/DDBJ whole genome shotgun (WGS) entry which is preliminary data.</text>
</comment>
<gene>
    <name evidence="1" type="ORF">SAMEA2070301_03154</name>
</gene>
<reference evidence="1 2" key="1">
    <citation type="submission" date="2016-11" db="EMBL/GenBank/DDBJ databases">
        <authorList>
            <consortium name="Pathogen Informatics"/>
        </authorList>
    </citation>
    <scope>NUCLEOTIDE SEQUENCE [LARGE SCALE GENOMIC DNA]</scope>
    <source>
        <strain evidence="1 2">104</strain>
    </source>
</reference>
<proteinExistence type="predicted"/>
<evidence type="ECO:0000313" key="2">
    <source>
        <dbReference type="Proteomes" id="UP000185210"/>
    </source>
</evidence>
<dbReference type="AlphaFoldDB" id="A0AB38D0S9"/>
<sequence length="69" mass="7258">MSSQIVTTFKIVGETVDIGFTGIPIESSGQFFSWLGTDAGINALADAFVAAAKDSGAFPEEFIAELEQI</sequence>
<dbReference type="Proteomes" id="UP000185210">
    <property type="component" value="Unassembled WGS sequence"/>
</dbReference>